<dbReference type="EMBL" id="MU843080">
    <property type="protein sequence ID" value="KAK2021774.1"/>
    <property type="molecule type" value="Genomic_DNA"/>
</dbReference>
<comment type="caution">
    <text evidence="2">The sequence shown here is derived from an EMBL/GenBank/DDBJ whole genome shotgun (WGS) entry which is preliminary data.</text>
</comment>
<organism evidence="2 3">
    <name type="scientific">Colletotrichum zoysiae</name>
    <dbReference type="NCBI Taxonomy" id="1216348"/>
    <lineage>
        <taxon>Eukaryota</taxon>
        <taxon>Fungi</taxon>
        <taxon>Dikarya</taxon>
        <taxon>Ascomycota</taxon>
        <taxon>Pezizomycotina</taxon>
        <taxon>Sordariomycetes</taxon>
        <taxon>Hypocreomycetidae</taxon>
        <taxon>Glomerellales</taxon>
        <taxon>Glomerellaceae</taxon>
        <taxon>Colletotrichum</taxon>
        <taxon>Colletotrichum graminicola species complex</taxon>
    </lineage>
</organism>
<evidence type="ECO:0000313" key="3">
    <source>
        <dbReference type="Proteomes" id="UP001232148"/>
    </source>
</evidence>
<keyword evidence="3" id="KW-1185">Reference proteome</keyword>
<dbReference type="Proteomes" id="UP001232148">
    <property type="component" value="Unassembled WGS sequence"/>
</dbReference>
<protein>
    <submittedName>
        <fullName evidence="2">Uncharacterized protein</fullName>
    </submittedName>
</protein>
<sequence length="118" mass="12880">MGLRQMKENSSQTAFESNAAAGAAVYPVAQVAQELGGFEWVVNKRGSAGFYYYYLILYIYTSLNFKNILVKKKKVVKSRRLPSGGDARVGSEGYSSSLRIVLGSTRYCIYATAAAPST</sequence>
<keyword evidence="1" id="KW-1133">Transmembrane helix</keyword>
<accession>A0AAD9H5D4</accession>
<feature type="transmembrane region" description="Helical" evidence="1">
    <location>
        <begin position="50"/>
        <end position="70"/>
    </location>
</feature>
<evidence type="ECO:0000256" key="1">
    <source>
        <dbReference type="SAM" id="Phobius"/>
    </source>
</evidence>
<keyword evidence="1" id="KW-0472">Membrane</keyword>
<gene>
    <name evidence="2" type="ORF">LX32DRAFT_658186</name>
</gene>
<name>A0AAD9H5D4_9PEZI</name>
<evidence type="ECO:0000313" key="2">
    <source>
        <dbReference type="EMBL" id="KAK2021774.1"/>
    </source>
</evidence>
<reference evidence="2" key="1">
    <citation type="submission" date="2021-06" db="EMBL/GenBank/DDBJ databases">
        <title>Comparative genomics, transcriptomics and evolutionary studies reveal genomic signatures of adaptation to plant cell wall in hemibiotrophic fungi.</title>
        <authorList>
            <consortium name="DOE Joint Genome Institute"/>
            <person name="Baroncelli R."/>
            <person name="Diaz J.F."/>
            <person name="Benocci T."/>
            <person name="Peng M."/>
            <person name="Battaglia E."/>
            <person name="Haridas S."/>
            <person name="Andreopoulos W."/>
            <person name="Labutti K."/>
            <person name="Pangilinan J."/>
            <person name="Floch G.L."/>
            <person name="Makela M.R."/>
            <person name="Henrissat B."/>
            <person name="Grigoriev I.V."/>
            <person name="Crouch J.A."/>
            <person name="De Vries R.P."/>
            <person name="Sukno S.A."/>
            <person name="Thon M.R."/>
        </authorList>
    </citation>
    <scope>NUCLEOTIDE SEQUENCE</scope>
    <source>
        <strain evidence="2">MAFF235873</strain>
    </source>
</reference>
<proteinExistence type="predicted"/>
<dbReference type="AlphaFoldDB" id="A0AAD9H5D4"/>
<keyword evidence="1" id="KW-0812">Transmembrane</keyword>